<dbReference type="Proteomes" id="UP000752696">
    <property type="component" value="Unassembled WGS sequence"/>
</dbReference>
<feature type="compositionally biased region" description="Polar residues" evidence="1">
    <location>
        <begin position="135"/>
        <end position="149"/>
    </location>
</feature>
<name>A0A6V7HAI7_9HYME</name>
<feature type="domain" description="PiggyBac transposable element-derived protein" evidence="2">
    <location>
        <begin position="374"/>
        <end position="451"/>
    </location>
</feature>
<evidence type="ECO:0000313" key="4">
    <source>
        <dbReference type="Proteomes" id="UP000752696"/>
    </source>
</evidence>
<feature type="compositionally biased region" description="Low complexity" evidence="1">
    <location>
        <begin position="38"/>
        <end position="52"/>
    </location>
</feature>
<evidence type="ECO:0000259" key="2">
    <source>
        <dbReference type="Pfam" id="PF13843"/>
    </source>
</evidence>
<feature type="region of interest" description="Disordered" evidence="1">
    <location>
        <begin position="179"/>
        <end position="199"/>
    </location>
</feature>
<proteinExistence type="predicted"/>
<dbReference type="PANTHER" id="PTHR46599">
    <property type="entry name" value="PIGGYBAC TRANSPOSABLE ELEMENT-DERIVED PROTEIN 4"/>
    <property type="match status" value="1"/>
</dbReference>
<reference evidence="3" key="1">
    <citation type="submission" date="2020-07" db="EMBL/GenBank/DDBJ databases">
        <authorList>
            <person name="Nazaruddin N."/>
        </authorList>
    </citation>
    <scope>NUCLEOTIDE SEQUENCE</scope>
</reference>
<sequence length="513" mass="60278">MYMYTITSSLQTCIPRNRPFISIPLDTSARETLLTIMNPSTKDNNSSNSKNSYLQNTKVKHELSNRKSLIDNRSVNRNARGTALRFQNKGNKHRDKPDDNSSDDERNVDEKNTSRDNEWKNVTNQDVIPEKIQFRSGSRNPGSQLNPNYTEPIDYFNSLFTDELIKNVDRQCSRRIYSNSETSEVSQDQENNSDTEESLNNFHEVTVTNDRQYNQRPLFLETTGPKHMPPNNSKPIDYLNLSFIHEFLDKLKIETNRYAIFFTNSKVPDGSRTVDWKKTTIPELRAFIAVLEMEITFFSCGQHLTSTVYSHEYDPATKFEPVVAHANKKFKLYYSPSQHLSIDSLVGTKSRSADQRDKVEIKEKDLAHVVIHKLLNMGNYFMKGYHIVADNFFTNITLARFLFEKHTFLTGTIRSNRKYIAPHLKQKLQVGEYKYFRNREILLLAYREKKITEKKMYRRLRYDALRLFGREKNFEILEKSCFFHFFTNGFECTYLVPNEYRRENYDSTGIHKQ</sequence>
<dbReference type="Pfam" id="PF13843">
    <property type="entry name" value="DDE_Tnp_1_7"/>
    <property type="match status" value="1"/>
</dbReference>
<feature type="compositionally biased region" description="Basic and acidic residues" evidence="1">
    <location>
        <begin position="59"/>
        <end position="70"/>
    </location>
</feature>
<feature type="compositionally biased region" description="Polar residues" evidence="1">
    <location>
        <begin position="179"/>
        <end position="190"/>
    </location>
</feature>
<organism evidence="3 4">
    <name type="scientific">Heterotrigona itama</name>
    <dbReference type="NCBI Taxonomy" id="395501"/>
    <lineage>
        <taxon>Eukaryota</taxon>
        <taxon>Metazoa</taxon>
        <taxon>Ecdysozoa</taxon>
        <taxon>Arthropoda</taxon>
        <taxon>Hexapoda</taxon>
        <taxon>Insecta</taxon>
        <taxon>Pterygota</taxon>
        <taxon>Neoptera</taxon>
        <taxon>Endopterygota</taxon>
        <taxon>Hymenoptera</taxon>
        <taxon>Apocrita</taxon>
        <taxon>Aculeata</taxon>
        <taxon>Apoidea</taxon>
        <taxon>Anthophila</taxon>
        <taxon>Apidae</taxon>
        <taxon>Heterotrigona</taxon>
    </lineage>
</organism>
<feature type="compositionally biased region" description="Basic and acidic residues" evidence="1">
    <location>
        <begin position="95"/>
        <end position="119"/>
    </location>
</feature>
<evidence type="ECO:0000256" key="1">
    <source>
        <dbReference type="SAM" id="MobiDB-lite"/>
    </source>
</evidence>
<dbReference type="OrthoDB" id="7628951at2759"/>
<accession>A0A6V7HAI7</accession>
<comment type="caution">
    <text evidence="3">The sequence shown here is derived from an EMBL/GenBank/DDBJ whole genome shotgun (WGS) entry which is preliminary data.</text>
</comment>
<dbReference type="InterPro" id="IPR029526">
    <property type="entry name" value="PGBD"/>
</dbReference>
<feature type="region of interest" description="Disordered" evidence="1">
    <location>
        <begin position="37"/>
        <end position="149"/>
    </location>
</feature>
<gene>
    <name evidence="3" type="ORF">MHI_LOCUS597842</name>
</gene>
<evidence type="ECO:0000313" key="3">
    <source>
        <dbReference type="EMBL" id="CAD1475849.1"/>
    </source>
</evidence>
<keyword evidence="4" id="KW-1185">Reference proteome</keyword>
<dbReference type="AlphaFoldDB" id="A0A6V7HAI7"/>
<dbReference type="PANTHER" id="PTHR46599:SF3">
    <property type="entry name" value="PIGGYBAC TRANSPOSABLE ELEMENT-DERIVED PROTEIN 4"/>
    <property type="match status" value="1"/>
</dbReference>
<protein>
    <recommendedName>
        <fullName evidence="2">PiggyBac transposable element-derived protein domain-containing protein</fullName>
    </recommendedName>
</protein>
<dbReference type="EMBL" id="CAJDYZ010008814">
    <property type="protein sequence ID" value="CAD1475849.1"/>
    <property type="molecule type" value="Genomic_DNA"/>
</dbReference>